<evidence type="ECO:0000313" key="12">
    <source>
        <dbReference type="EMBL" id="MFI2477317.1"/>
    </source>
</evidence>
<gene>
    <name evidence="12" type="ORF">ACH49W_28415</name>
</gene>
<dbReference type="InterPro" id="IPR009010">
    <property type="entry name" value="Asp_de-COase-like_dom_sf"/>
</dbReference>
<comment type="similarity">
    <text evidence="3">Belongs to the prokaryotic molybdopterin-containing oxidoreductase family. NasA/NapA/NarB subfamily.</text>
</comment>
<evidence type="ECO:0000256" key="10">
    <source>
        <dbReference type="ARBA" id="ARBA00023063"/>
    </source>
</evidence>
<evidence type="ECO:0000256" key="7">
    <source>
        <dbReference type="ARBA" id="ARBA00023002"/>
    </source>
</evidence>
<evidence type="ECO:0000259" key="11">
    <source>
        <dbReference type="PROSITE" id="PS51669"/>
    </source>
</evidence>
<keyword evidence="9" id="KW-0411">Iron-sulfur</keyword>
<evidence type="ECO:0000256" key="5">
    <source>
        <dbReference type="ARBA" id="ARBA00022505"/>
    </source>
</evidence>
<dbReference type="InterPro" id="IPR006655">
    <property type="entry name" value="Mopterin_OxRdtase_prok_CS"/>
</dbReference>
<keyword evidence="4" id="KW-0004">4Fe-4S</keyword>
<keyword evidence="8" id="KW-0408">Iron</keyword>
<feature type="domain" description="4Fe-4S Mo/W bis-MGD-type" evidence="11">
    <location>
        <begin position="41"/>
        <end position="97"/>
    </location>
</feature>
<dbReference type="PROSITE" id="PS51669">
    <property type="entry name" value="4FE4S_MOW_BIS_MGD"/>
    <property type="match status" value="1"/>
</dbReference>
<keyword evidence="13" id="KW-1185">Reference proteome</keyword>
<evidence type="ECO:0000256" key="2">
    <source>
        <dbReference type="ARBA" id="ARBA00001966"/>
    </source>
</evidence>
<evidence type="ECO:0000256" key="6">
    <source>
        <dbReference type="ARBA" id="ARBA00022723"/>
    </source>
</evidence>
<dbReference type="CDD" id="cd02791">
    <property type="entry name" value="MopB_CT_Nitrate-R-NapA-like"/>
    <property type="match status" value="1"/>
</dbReference>
<dbReference type="InterPro" id="IPR006963">
    <property type="entry name" value="Mopterin_OxRdtase_4Fe-4S_dom"/>
</dbReference>
<dbReference type="Gene3D" id="3.40.228.10">
    <property type="entry name" value="Dimethylsulfoxide Reductase, domain 2"/>
    <property type="match status" value="1"/>
</dbReference>
<dbReference type="InterPro" id="IPR006656">
    <property type="entry name" value="Mopterin_OxRdtase"/>
</dbReference>
<evidence type="ECO:0000256" key="9">
    <source>
        <dbReference type="ARBA" id="ARBA00023014"/>
    </source>
</evidence>
<dbReference type="CDD" id="cd02754">
    <property type="entry name" value="MopB_Nitrate-R-NapA-like"/>
    <property type="match status" value="1"/>
</dbReference>
<dbReference type="EMBL" id="JBIRYO010000023">
    <property type="protein sequence ID" value="MFI2477317.1"/>
    <property type="molecule type" value="Genomic_DNA"/>
</dbReference>
<accession>A0ABW7X863</accession>
<organism evidence="12 13">
    <name type="scientific">Nocardia xishanensis</name>
    <dbReference type="NCBI Taxonomy" id="238964"/>
    <lineage>
        <taxon>Bacteria</taxon>
        <taxon>Bacillati</taxon>
        <taxon>Actinomycetota</taxon>
        <taxon>Actinomycetes</taxon>
        <taxon>Mycobacteriales</taxon>
        <taxon>Nocardiaceae</taxon>
        <taxon>Nocardia</taxon>
    </lineage>
</organism>
<comment type="caution">
    <text evidence="12">The sequence shown here is derived from an EMBL/GenBank/DDBJ whole genome shotgun (WGS) entry which is preliminary data.</text>
</comment>
<dbReference type="PANTHER" id="PTHR43105:SF10">
    <property type="entry name" value="NADH-QUINONE OXIDOREDUCTASE SUBUNIT G"/>
    <property type="match status" value="1"/>
</dbReference>
<dbReference type="PANTHER" id="PTHR43105">
    <property type="entry name" value="RESPIRATORY NITRATE REDUCTASE"/>
    <property type="match status" value="1"/>
</dbReference>
<name>A0ABW7X863_9NOCA</name>
<keyword evidence="5" id="KW-0500">Molybdenum</keyword>
<dbReference type="Gene3D" id="3.40.50.740">
    <property type="match status" value="1"/>
</dbReference>
<dbReference type="SUPFAM" id="SSF50692">
    <property type="entry name" value="ADC-like"/>
    <property type="match status" value="1"/>
</dbReference>
<dbReference type="SUPFAM" id="SSF53706">
    <property type="entry name" value="Formate dehydrogenase/DMSO reductase, domains 1-3"/>
    <property type="match status" value="1"/>
</dbReference>
<keyword evidence="10" id="KW-0534">Nitrate assimilation</keyword>
<dbReference type="RefSeq" id="WP_397094660.1">
    <property type="nucleotide sequence ID" value="NZ_JBIRYO010000023.1"/>
</dbReference>
<protein>
    <submittedName>
        <fullName evidence="12">Molybdopterin oxidoreductase family protein</fullName>
    </submittedName>
</protein>
<dbReference type="Gene3D" id="2.20.25.90">
    <property type="entry name" value="ADC-like domains"/>
    <property type="match status" value="1"/>
</dbReference>
<evidence type="ECO:0000256" key="3">
    <source>
        <dbReference type="ARBA" id="ARBA00008747"/>
    </source>
</evidence>
<evidence type="ECO:0000313" key="13">
    <source>
        <dbReference type="Proteomes" id="UP001611415"/>
    </source>
</evidence>
<evidence type="ECO:0000256" key="4">
    <source>
        <dbReference type="ARBA" id="ARBA00022485"/>
    </source>
</evidence>
<dbReference type="Gene3D" id="2.40.40.20">
    <property type="match status" value="1"/>
</dbReference>
<comment type="cofactor">
    <cofactor evidence="1">
        <name>Mo-bis(molybdopterin guanine dinucleotide)</name>
        <dbReference type="ChEBI" id="CHEBI:60539"/>
    </cofactor>
</comment>
<dbReference type="Proteomes" id="UP001611415">
    <property type="component" value="Unassembled WGS sequence"/>
</dbReference>
<keyword evidence="7" id="KW-0560">Oxidoreductase</keyword>
<reference evidence="12 13" key="1">
    <citation type="submission" date="2024-10" db="EMBL/GenBank/DDBJ databases">
        <title>The Natural Products Discovery Center: Release of the First 8490 Sequenced Strains for Exploring Actinobacteria Biosynthetic Diversity.</title>
        <authorList>
            <person name="Kalkreuter E."/>
            <person name="Kautsar S.A."/>
            <person name="Yang D."/>
            <person name="Bader C.D."/>
            <person name="Teijaro C.N."/>
            <person name="Fluegel L."/>
            <person name="Davis C.M."/>
            <person name="Simpson J.R."/>
            <person name="Lauterbach L."/>
            <person name="Steele A.D."/>
            <person name="Gui C."/>
            <person name="Meng S."/>
            <person name="Li G."/>
            <person name="Viehrig K."/>
            <person name="Ye F."/>
            <person name="Su P."/>
            <person name="Kiefer A.F."/>
            <person name="Nichols A."/>
            <person name="Cepeda A.J."/>
            <person name="Yan W."/>
            <person name="Fan B."/>
            <person name="Jiang Y."/>
            <person name="Adhikari A."/>
            <person name="Zheng C.-J."/>
            <person name="Schuster L."/>
            <person name="Cowan T.M."/>
            <person name="Smanski M.J."/>
            <person name="Chevrette M.G."/>
            <person name="De Carvalho L.P.S."/>
            <person name="Shen B."/>
        </authorList>
    </citation>
    <scope>NUCLEOTIDE SEQUENCE [LARGE SCALE GENOMIC DNA]</scope>
    <source>
        <strain evidence="12 13">NPDC019275</strain>
    </source>
</reference>
<evidence type="ECO:0000256" key="1">
    <source>
        <dbReference type="ARBA" id="ARBA00001942"/>
    </source>
</evidence>
<dbReference type="InterPro" id="IPR006657">
    <property type="entry name" value="MoPterin_dinucl-bd_dom"/>
</dbReference>
<dbReference type="Pfam" id="PF01568">
    <property type="entry name" value="Molydop_binding"/>
    <property type="match status" value="1"/>
</dbReference>
<sequence length="815" mass="88816">MEKRDRIAEPWGHRVPYGAGQQWPERVDMYLMDGVEPGDVQRWVPSASVLSSNGDAFDIAVVDGRMVGVRGRAVDRVNRGRLGPKDLFGWQANASPDRLTRPLVRRDGELVETDWDTAMDRVARHSKALLERHGPGSIGFYTSGQLFLEEYYTLGVLAHAGIGTNHVDGNTRLCTATAAEALKESFGCDGQPGSYTDVDHADVIALFGHNVAETQSVLWTRILDRLAGPNPPAIVCVDPRHTPVAAHATVHLTPLPGTNVALMNALLHEIVANGWVDLDYVHEHTVGFDELRSRVSECTPERAARICDVDAEEIRRAARLLGTATRLLSTVLQGFYQSHQATAAAVQVNNVHLIRGMLGRPGCGVLQMNGQPTAQNTRECGANGDMAGFRNWANEAHVAELAERWRVDPDRIPHSGPPTHVMKMIQFAEQGDIRMLWVSATNPAVSLPELARVRSILARDDLFLVVQDIFPTETAAMADVVLPAAAWGEKTGAFTNADRTVHLSERAVDPPGEARSDLDIFLDYARRMDFRDRDGGPLIQWHDPESAFDAWKACSAGRPCDYSGLTYAKLRAGSGIQWPCDSAHPDGTERLYADGRFWSAPEDCESYGKDLISGKPVEPAEYRALNPDGRAILKSADYVHPREAPVAEHPFALVTGRTLYQFHTRTKTARAPQLDAAAPEVWVEISRADADRAEIGEGDLVEVSTRRGSVRARARIGRIRPGVLFLPFHYGYWDRGDGAHDRAANELTPTDWDPVSKQPLFKTAAAKLRRVAPGTDPAPAPTTTASAPLDASVAATTGGPAAFAVEFGTSVGGST</sequence>
<dbReference type="Pfam" id="PF00384">
    <property type="entry name" value="Molybdopterin"/>
    <property type="match status" value="1"/>
</dbReference>
<proteinExistence type="inferred from homology"/>
<dbReference type="InterPro" id="IPR041957">
    <property type="entry name" value="CT_Nitrate-R-NapA-like"/>
</dbReference>
<dbReference type="InterPro" id="IPR050123">
    <property type="entry name" value="Prok_molybdopt-oxidoreductase"/>
</dbReference>
<keyword evidence="6" id="KW-0479">Metal-binding</keyword>
<comment type="cofactor">
    <cofactor evidence="2">
        <name>[4Fe-4S] cluster</name>
        <dbReference type="ChEBI" id="CHEBI:49883"/>
    </cofactor>
</comment>
<evidence type="ECO:0000256" key="8">
    <source>
        <dbReference type="ARBA" id="ARBA00023004"/>
    </source>
</evidence>
<dbReference type="PROSITE" id="PS00490">
    <property type="entry name" value="MOLYBDOPTERIN_PROK_2"/>
    <property type="match status" value="1"/>
</dbReference>